<dbReference type="InterPro" id="IPR036452">
    <property type="entry name" value="Ribo_hydro-like"/>
</dbReference>
<evidence type="ECO:0000256" key="1">
    <source>
        <dbReference type="ARBA" id="ARBA00009176"/>
    </source>
</evidence>
<evidence type="ECO:0000313" key="3">
    <source>
        <dbReference type="EMBL" id="CDW72616.1"/>
    </source>
</evidence>
<dbReference type="OrthoDB" id="432381at2759"/>
<dbReference type="InterPro" id="IPR052775">
    <property type="entry name" value="IUN_hydrolase"/>
</dbReference>
<keyword evidence="4" id="KW-1185">Reference proteome</keyword>
<dbReference type="PANTHER" id="PTHR46190:SF1">
    <property type="entry name" value="SI:CH211-201H21.5"/>
    <property type="match status" value="1"/>
</dbReference>
<gene>
    <name evidence="3" type="primary">Contig1919.g2079</name>
    <name evidence="3" type="ORF">STYLEM_1579</name>
</gene>
<feature type="domain" description="Inosine/uridine-preferring nucleoside hydrolase" evidence="2">
    <location>
        <begin position="29"/>
        <end position="328"/>
    </location>
</feature>
<dbReference type="InterPro" id="IPR001910">
    <property type="entry name" value="Inosine/uridine_hydrolase_dom"/>
</dbReference>
<comment type="similarity">
    <text evidence="1">Belongs to the IUNH family.</text>
</comment>
<dbReference type="InParanoid" id="A0A077ZW00"/>
<evidence type="ECO:0000259" key="2">
    <source>
        <dbReference type="Pfam" id="PF01156"/>
    </source>
</evidence>
<dbReference type="SUPFAM" id="SSF53590">
    <property type="entry name" value="Nucleoside hydrolase"/>
    <property type="match status" value="1"/>
</dbReference>
<dbReference type="PANTHER" id="PTHR46190">
    <property type="entry name" value="SI:CH211-201H21.5-RELATED"/>
    <property type="match status" value="1"/>
</dbReference>
<reference evidence="3 4" key="1">
    <citation type="submission" date="2014-06" db="EMBL/GenBank/DDBJ databases">
        <authorList>
            <person name="Swart Estienne"/>
        </authorList>
    </citation>
    <scope>NUCLEOTIDE SEQUENCE [LARGE SCALE GENOMIC DNA]</scope>
    <source>
        <strain evidence="3 4">130c</strain>
    </source>
</reference>
<sequence>MERNEAYQNYFDLVDRQLGAPKADKPKKVIIDTDPGGDDAQAIVLALHLAQKMNVEILGLTVMAGNGTLEDVTLNAQLILDACKNNEIPIYRGEKDYLHPYEYEHPHYGPDGFGGFQLSQKDRIVLKNVREKSAVDFLVESANQHPGEITLICLAPLTNIAVALNKDPSIGNKFKNIVILGGSYLAHGNTKYNCSEFNFLKDPEAANILFERCENITMVPIEVSRSFRLLSQDYVSKPFLSRTDKGVLVLKSFEIAFHNSGQYYDIVDPCAIAVAFCPEVVTEFYEKPIFIETEGKYTRGMVVINWIGRGYEQRHNSTIVSALNLNAVVEMLIESVQE</sequence>
<evidence type="ECO:0000313" key="4">
    <source>
        <dbReference type="Proteomes" id="UP000039865"/>
    </source>
</evidence>
<accession>A0A077ZW00</accession>
<name>A0A077ZW00_STYLE</name>
<dbReference type="OMA" id="ARSPEYE"/>
<proteinExistence type="inferred from homology"/>
<dbReference type="AlphaFoldDB" id="A0A077ZW00"/>
<organism evidence="3 4">
    <name type="scientific">Stylonychia lemnae</name>
    <name type="common">Ciliate</name>
    <dbReference type="NCBI Taxonomy" id="5949"/>
    <lineage>
        <taxon>Eukaryota</taxon>
        <taxon>Sar</taxon>
        <taxon>Alveolata</taxon>
        <taxon>Ciliophora</taxon>
        <taxon>Intramacronucleata</taxon>
        <taxon>Spirotrichea</taxon>
        <taxon>Stichotrichia</taxon>
        <taxon>Sporadotrichida</taxon>
        <taxon>Oxytrichidae</taxon>
        <taxon>Stylonychinae</taxon>
        <taxon>Stylonychia</taxon>
    </lineage>
</organism>
<dbReference type="EMBL" id="CCKQ01001499">
    <property type="protein sequence ID" value="CDW72616.1"/>
    <property type="molecule type" value="Genomic_DNA"/>
</dbReference>
<dbReference type="Proteomes" id="UP000039865">
    <property type="component" value="Unassembled WGS sequence"/>
</dbReference>
<dbReference type="GO" id="GO:0016799">
    <property type="term" value="F:hydrolase activity, hydrolyzing N-glycosyl compounds"/>
    <property type="evidence" value="ECO:0007669"/>
    <property type="project" value="InterPro"/>
</dbReference>
<dbReference type="Gene3D" id="3.90.245.10">
    <property type="entry name" value="Ribonucleoside hydrolase-like"/>
    <property type="match status" value="1"/>
</dbReference>
<dbReference type="Pfam" id="PF01156">
    <property type="entry name" value="IU_nuc_hydro"/>
    <property type="match status" value="1"/>
</dbReference>
<protein>
    <recommendedName>
        <fullName evidence="2">Inosine/uridine-preferring nucleoside hydrolase domain-containing protein</fullName>
    </recommendedName>
</protein>